<name>A0A2T6B4D6_9RHOB</name>
<evidence type="ECO:0000313" key="2">
    <source>
        <dbReference type="Proteomes" id="UP000244224"/>
    </source>
</evidence>
<proteinExistence type="predicted"/>
<comment type="caution">
    <text evidence="1">The sequence shown here is derived from an EMBL/GenBank/DDBJ whole genome shotgun (WGS) entry which is preliminary data.</text>
</comment>
<dbReference type="AlphaFoldDB" id="A0A2T6B4D6"/>
<dbReference type="InterPro" id="IPR009593">
    <property type="entry name" value="DUF1203"/>
</dbReference>
<dbReference type="EMBL" id="QBKP01000004">
    <property type="protein sequence ID" value="PTX50905.1"/>
    <property type="molecule type" value="Genomic_DNA"/>
</dbReference>
<protein>
    <submittedName>
        <fullName evidence="1">Uncharacterized protein DUF1203</fullName>
    </submittedName>
</protein>
<organism evidence="1 2">
    <name type="scientific">Gemmobacter caeni</name>
    <dbReference type="NCBI Taxonomy" id="589035"/>
    <lineage>
        <taxon>Bacteria</taxon>
        <taxon>Pseudomonadati</taxon>
        <taxon>Pseudomonadota</taxon>
        <taxon>Alphaproteobacteria</taxon>
        <taxon>Rhodobacterales</taxon>
        <taxon>Paracoccaceae</taxon>
        <taxon>Gemmobacter</taxon>
    </lineage>
</organism>
<evidence type="ECO:0000313" key="1">
    <source>
        <dbReference type="EMBL" id="PTX50905.1"/>
    </source>
</evidence>
<keyword evidence="2" id="KW-1185">Reference proteome</keyword>
<sequence>MPIHFTALATETVRRLQAGGADANHMAPERHIAQGSGNPCRHCLSMIPEGAPMLVLAHRPFPVMQPYAECGPIFLCAEDCRQGGGADLPAMLASPDYIIRGYGHDDRIVYGTGAVVPTDRLIAEAEARLDDPRIAYLHVRSARNNCYQCRIDRA</sequence>
<accession>A0A2T6B4D6</accession>
<dbReference type="PIRSF" id="PIRSF034110">
    <property type="entry name" value="DUF1203"/>
    <property type="match status" value="1"/>
</dbReference>
<dbReference type="Pfam" id="PF06718">
    <property type="entry name" value="DUF1203"/>
    <property type="match status" value="1"/>
</dbReference>
<gene>
    <name evidence="1" type="ORF">C8N34_10421</name>
</gene>
<reference evidence="1 2" key="1">
    <citation type="submission" date="2018-04" db="EMBL/GenBank/DDBJ databases">
        <title>Genomic Encyclopedia of Archaeal and Bacterial Type Strains, Phase II (KMG-II): from individual species to whole genera.</title>
        <authorList>
            <person name="Goeker M."/>
        </authorList>
    </citation>
    <scope>NUCLEOTIDE SEQUENCE [LARGE SCALE GENOMIC DNA]</scope>
    <source>
        <strain evidence="1 2">DSM 21823</strain>
    </source>
</reference>
<dbReference type="Proteomes" id="UP000244224">
    <property type="component" value="Unassembled WGS sequence"/>
</dbReference>
<dbReference type="OrthoDB" id="118609at2"/>
<dbReference type="RefSeq" id="WP_108128382.1">
    <property type="nucleotide sequence ID" value="NZ_QBKP01000004.1"/>
</dbReference>